<keyword evidence="2" id="KW-1185">Reference proteome</keyword>
<dbReference type="EMBL" id="PXXO01000003">
    <property type="protein sequence ID" value="PSJ06653.1"/>
    <property type="molecule type" value="Genomic_DNA"/>
</dbReference>
<reference evidence="1 2" key="1">
    <citation type="journal article" date="2018" name="Environ. Microbiol.">
        <title>Ecological and genomic features of two widespread freshwater picocyanobacteria.</title>
        <authorList>
            <person name="Cabello-Yeves P.J."/>
            <person name="Picazo A."/>
            <person name="Camacho A."/>
            <person name="Callieri C."/>
            <person name="Rosselli R."/>
            <person name="Roda-Garcia J.J."/>
            <person name="Coutinho F.H."/>
            <person name="Rodriguez-Valera F."/>
        </authorList>
    </citation>
    <scope>NUCLEOTIDE SEQUENCE [LARGE SCALE GENOMIC DNA]</scope>
    <source>
        <strain evidence="1 2">Tous</strain>
    </source>
</reference>
<dbReference type="RefSeq" id="WP_106502159.1">
    <property type="nucleotide sequence ID" value="NZ_PXXO01000003.1"/>
</dbReference>
<evidence type="ECO:0000313" key="2">
    <source>
        <dbReference type="Proteomes" id="UP000243002"/>
    </source>
</evidence>
<comment type="caution">
    <text evidence="1">The sequence shown here is derived from an EMBL/GenBank/DDBJ whole genome shotgun (WGS) entry which is preliminary data.</text>
</comment>
<dbReference type="InterPro" id="IPR021291">
    <property type="entry name" value="Tsr0524-like"/>
</dbReference>
<dbReference type="OrthoDB" id="426811at2"/>
<sequence>MSQAATINIGSKVRITRVRDRISSKMVDSLKADSIGTVTGFRTVDGKGIGVVVELSDGEVAWFFDDELTLA</sequence>
<proteinExistence type="predicted"/>
<protein>
    <submittedName>
        <fullName evidence="1">Cytochrome B6</fullName>
    </submittedName>
</protein>
<organism evidence="1 2">
    <name type="scientific">Cyanobium usitatum str. Tous</name>
    <dbReference type="NCBI Taxonomy" id="2116684"/>
    <lineage>
        <taxon>Bacteria</taxon>
        <taxon>Bacillati</taxon>
        <taxon>Cyanobacteriota</taxon>
        <taxon>Cyanophyceae</taxon>
        <taxon>Synechococcales</taxon>
        <taxon>Prochlorococcaceae</taxon>
        <taxon>Cyanobium</taxon>
    </lineage>
</organism>
<gene>
    <name evidence="1" type="ORF">C7K55_04210</name>
</gene>
<dbReference type="Pfam" id="PF11061">
    <property type="entry name" value="Tsr0524-like"/>
    <property type="match status" value="1"/>
</dbReference>
<dbReference type="Proteomes" id="UP000243002">
    <property type="component" value="Unassembled WGS sequence"/>
</dbReference>
<evidence type="ECO:0000313" key="1">
    <source>
        <dbReference type="EMBL" id="PSJ06653.1"/>
    </source>
</evidence>
<dbReference type="AlphaFoldDB" id="A0A2P7MZM1"/>
<name>A0A2P7MZM1_9CYAN</name>
<accession>A0A2P7MZM1</accession>